<proteinExistence type="predicted"/>
<dbReference type="STRING" id="667725.A0A0L0FPQ0"/>
<protein>
    <recommendedName>
        <fullName evidence="8">Ribophorin II C-terminal domain-containing protein</fullName>
    </recommendedName>
</protein>
<evidence type="ECO:0000313" key="10">
    <source>
        <dbReference type="Proteomes" id="UP000054560"/>
    </source>
</evidence>
<evidence type="ECO:0000256" key="5">
    <source>
        <dbReference type="ARBA" id="ARBA00022989"/>
    </source>
</evidence>
<dbReference type="AlphaFoldDB" id="A0A0L0FPQ0"/>
<keyword evidence="4" id="KW-0256">Endoplasmic reticulum</keyword>
<dbReference type="InterPro" id="IPR008814">
    <property type="entry name" value="Swp1"/>
</dbReference>
<dbReference type="eggNOG" id="KOG2447">
    <property type="taxonomic scope" value="Eukaryota"/>
</dbReference>
<evidence type="ECO:0000256" key="2">
    <source>
        <dbReference type="ARBA" id="ARBA00022692"/>
    </source>
</evidence>
<dbReference type="PANTHER" id="PTHR12640">
    <property type="entry name" value="RIBOPHORIN II"/>
    <property type="match status" value="1"/>
</dbReference>
<dbReference type="PANTHER" id="PTHR12640:SF0">
    <property type="entry name" value="DOLICHYL-DIPHOSPHOOLIGOSACCHARIDE--PROTEIN GLYCOSYLTRANSFERASE SUBUNIT 2"/>
    <property type="match status" value="1"/>
</dbReference>
<evidence type="ECO:0000256" key="4">
    <source>
        <dbReference type="ARBA" id="ARBA00022824"/>
    </source>
</evidence>
<dbReference type="GeneID" id="25909296"/>
<gene>
    <name evidence="9" type="ORF">SARC_08792</name>
</gene>
<comment type="subcellular location">
    <subcellularLocation>
        <location evidence="1">Endoplasmic reticulum membrane</location>
        <topology evidence="1">Multi-pass membrane protein</topology>
    </subcellularLocation>
</comment>
<keyword evidence="10" id="KW-1185">Reference proteome</keyword>
<evidence type="ECO:0000256" key="3">
    <source>
        <dbReference type="ARBA" id="ARBA00022729"/>
    </source>
</evidence>
<dbReference type="GO" id="GO:0008250">
    <property type="term" value="C:oligosaccharyltransferase complex"/>
    <property type="evidence" value="ECO:0007669"/>
    <property type="project" value="InterPro"/>
</dbReference>
<feature type="transmembrane region" description="Helical" evidence="7">
    <location>
        <begin position="130"/>
        <end position="151"/>
    </location>
</feature>
<keyword evidence="2 7" id="KW-0812">Transmembrane</keyword>
<evidence type="ECO:0000259" key="8">
    <source>
        <dbReference type="Pfam" id="PF25147"/>
    </source>
</evidence>
<feature type="domain" description="Ribophorin II C-terminal" evidence="8">
    <location>
        <begin position="91"/>
        <end position="181"/>
    </location>
</feature>
<keyword evidence="3" id="KW-0732">Signal</keyword>
<dbReference type="EMBL" id="KQ242424">
    <property type="protein sequence ID" value="KNC78790.1"/>
    <property type="molecule type" value="Genomic_DNA"/>
</dbReference>
<dbReference type="UniPathway" id="UPA00378"/>
<evidence type="ECO:0000256" key="1">
    <source>
        <dbReference type="ARBA" id="ARBA00004477"/>
    </source>
</evidence>
<sequence>MTSPTVDRIKTVKTTKGDGKYTAAMDFSSKRGPKVEAGTYTIDVLVGGLMIEKPLTWTVGKADIASTFVRQSATGVHRLEPLEYTFTPGFEVPSSFMGTVFSAAVVAPAVILLGAWAGLGVNLKQFNPSLAALVFHSSLVAMYALFIWFWVELNMYTTIWYFLPIGVVMFLSGHRALSQLEMA</sequence>
<dbReference type="Pfam" id="PF25147">
    <property type="entry name" value="Ribophorin_II_C"/>
    <property type="match status" value="1"/>
</dbReference>
<dbReference type="Proteomes" id="UP000054560">
    <property type="component" value="Unassembled WGS sequence"/>
</dbReference>
<organism evidence="9 10">
    <name type="scientific">Sphaeroforma arctica JP610</name>
    <dbReference type="NCBI Taxonomy" id="667725"/>
    <lineage>
        <taxon>Eukaryota</taxon>
        <taxon>Ichthyosporea</taxon>
        <taxon>Ichthyophonida</taxon>
        <taxon>Sphaeroforma</taxon>
    </lineage>
</organism>
<dbReference type="InterPro" id="IPR056790">
    <property type="entry name" value="Ribophorin_II_C"/>
</dbReference>
<keyword evidence="6 7" id="KW-0472">Membrane</keyword>
<evidence type="ECO:0000313" key="9">
    <source>
        <dbReference type="EMBL" id="KNC78790.1"/>
    </source>
</evidence>
<reference evidence="9 10" key="1">
    <citation type="submission" date="2011-02" db="EMBL/GenBank/DDBJ databases">
        <title>The Genome Sequence of Sphaeroforma arctica JP610.</title>
        <authorList>
            <consortium name="The Broad Institute Genome Sequencing Platform"/>
            <person name="Russ C."/>
            <person name="Cuomo C."/>
            <person name="Young S.K."/>
            <person name="Zeng Q."/>
            <person name="Gargeya S."/>
            <person name="Alvarado L."/>
            <person name="Berlin A."/>
            <person name="Chapman S.B."/>
            <person name="Chen Z."/>
            <person name="Freedman E."/>
            <person name="Gellesch M."/>
            <person name="Goldberg J."/>
            <person name="Griggs A."/>
            <person name="Gujja S."/>
            <person name="Heilman E."/>
            <person name="Heiman D."/>
            <person name="Howarth C."/>
            <person name="Mehta T."/>
            <person name="Neiman D."/>
            <person name="Pearson M."/>
            <person name="Roberts A."/>
            <person name="Saif S."/>
            <person name="Shea T."/>
            <person name="Shenoy N."/>
            <person name="Sisk P."/>
            <person name="Stolte C."/>
            <person name="Sykes S."/>
            <person name="White J."/>
            <person name="Yandava C."/>
            <person name="Burger G."/>
            <person name="Gray M.W."/>
            <person name="Holland P.W.H."/>
            <person name="King N."/>
            <person name="Lang F.B.F."/>
            <person name="Roger A.J."/>
            <person name="Ruiz-Trillo I."/>
            <person name="Haas B."/>
            <person name="Nusbaum C."/>
            <person name="Birren B."/>
        </authorList>
    </citation>
    <scope>NUCLEOTIDE SEQUENCE [LARGE SCALE GENOMIC DNA]</scope>
    <source>
        <strain evidence="9 10">JP610</strain>
    </source>
</reference>
<dbReference type="RefSeq" id="XP_014152692.1">
    <property type="nucleotide sequence ID" value="XM_014297217.1"/>
</dbReference>
<name>A0A0L0FPQ0_9EUKA</name>
<dbReference type="GO" id="GO:0006487">
    <property type="term" value="P:protein N-linked glycosylation"/>
    <property type="evidence" value="ECO:0007669"/>
    <property type="project" value="TreeGrafter"/>
</dbReference>
<evidence type="ECO:0000256" key="7">
    <source>
        <dbReference type="SAM" id="Phobius"/>
    </source>
</evidence>
<evidence type="ECO:0000256" key="6">
    <source>
        <dbReference type="ARBA" id="ARBA00023136"/>
    </source>
</evidence>
<keyword evidence="5 7" id="KW-1133">Transmembrane helix</keyword>
<dbReference type="OrthoDB" id="432292at2759"/>
<feature type="transmembrane region" description="Helical" evidence="7">
    <location>
        <begin position="157"/>
        <end position="177"/>
    </location>
</feature>
<feature type="transmembrane region" description="Helical" evidence="7">
    <location>
        <begin position="96"/>
        <end position="118"/>
    </location>
</feature>
<accession>A0A0L0FPQ0</accession>